<accession>A0A1V8YHU8</accession>
<dbReference type="STRING" id="112904.BH747_06295"/>
<gene>
    <name evidence="1" type="ORF">BH747_06295</name>
</gene>
<protein>
    <submittedName>
        <fullName evidence="1">ATPase</fullName>
    </submittedName>
</protein>
<proteinExistence type="predicted"/>
<dbReference type="Proteomes" id="UP000192477">
    <property type="component" value="Unassembled WGS sequence"/>
</dbReference>
<dbReference type="Gene3D" id="3.40.50.300">
    <property type="entry name" value="P-loop containing nucleotide triphosphate hydrolases"/>
    <property type="match status" value="1"/>
</dbReference>
<dbReference type="PANTHER" id="PTHR30121:SF6">
    <property type="entry name" value="SLR6007 PROTEIN"/>
    <property type="match status" value="1"/>
</dbReference>
<evidence type="ECO:0000313" key="1">
    <source>
        <dbReference type="EMBL" id="OQO70622.1"/>
    </source>
</evidence>
<dbReference type="PANTHER" id="PTHR30121">
    <property type="entry name" value="UNCHARACTERIZED PROTEIN YJGR-RELATED"/>
    <property type="match status" value="1"/>
</dbReference>
<dbReference type="EMBL" id="MJEA01000004">
    <property type="protein sequence ID" value="OQO70622.1"/>
    <property type="molecule type" value="Genomic_DNA"/>
</dbReference>
<dbReference type="InterPro" id="IPR051162">
    <property type="entry name" value="T4SS_component"/>
</dbReference>
<dbReference type="AlphaFoldDB" id="A0A1V8YHU8"/>
<evidence type="ECO:0000313" key="2">
    <source>
        <dbReference type="Proteomes" id="UP000192477"/>
    </source>
</evidence>
<dbReference type="Pfam" id="PF12846">
    <property type="entry name" value="AAA_10"/>
    <property type="match status" value="1"/>
</dbReference>
<organism evidence="1 2">
    <name type="scientific">Enterococcus villorum</name>
    <dbReference type="NCBI Taxonomy" id="112904"/>
    <lineage>
        <taxon>Bacteria</taxon>
        <taxon>Bacillati</taxon>
        <taxon>Bacillota</taxon>
        <taxon>Bacilli</taxon>
        <taxon>Lactobacillales</taxon>
        <taxon>Enterococcaceae</taxon>
        <taxon>Enterococcus</taxon>
    </lineage>
</organism>
<dbReference type="PIRSF" id="PIRSF015040">
    <property type="entry name" value="ATPase_SAG2001_prd"/>
    <property type="match status" value="1"/>
</dbReference>
<dbReference type="OrthoDB" id="1647424at2"/>
<dbReference type="InterPro" id="IPR016628">
    <property type="entry name" value="ATPase_SAG2001_prd"/>
</dbReference>
<name>A0A1V8YHU8_9ENTE</name>
<dbReference type="InterPro" id="IPR027417">
    <property type="entry name" value="P-loop_NTPase"/>
</dbReference>
<reference evidence="1 2" key="1">
    <citation type="journal article" date="2017" name="BMC Microbiol.">
        <title>Comparative genomics of Enterococcus spp. isolated from bovine feces.</title>
        <authorList>
            <person name="Beukers A.G."/>
            <person name="Zaheer R."/>
            <person name="Goji N."/>
            <person name="Amoako K.K."/>
            <person name="Chaves A.V."/>
            <person name="Ward M.P."/>
            <person name="McAllister T.A."/>
        </authorList>
    </citation>
    <scope>NUCLEOTIDE SEQUENCE [LARGE SCALE GENOMIC DNA]</scope>
    <source>
        <strain evidence="1 2">F1129D 143</strain>
    </source>
</reference>
<sequence>MITVESPLKALKDHLMLNNEGDIWGYYEVTPKTISQNNPKAMQDNKEMMASLLNLLRTYEDIDLTMYPRTLNLRSRFDKLAEGFDPKSREIGEYYANETIHVLEQELGNVYRPSFLLGVKIKDAYIAEDIKELAKKMSDVVVQEVVSLVGYELADPSALFEQVKLAEQELTQILFSYSIRPLSKNEMIYANRLQYIRGMKHKIEDENCITNVQNIQSSVLSPLKKGKGILKIEDELGESYVSFLPVGKFTDNMKNINLFQFVQDLRFPVELRVKLHYPEIKGVNGVSTKLGWLTNRFKEEQQVQEAEGGEASSRTKSIRFLASALREKLEQNQPVMDWLACLVVYGQTREEVRERSLQIIKSLDDVIKVYKGKKDQFSLFYKMAMGQALGTQKHWVQRTTCEAVAELLFATIEELGMSSGNYIGRLDVLGTEGSRGEKTPLEEFIYASNKYVFLNPLAIAEGITGALYDAPHIAVTGKTGKGKSFLVGLLFLYSSFLDVQSLFVDPKGEKRKWFKKVIHDPYYKENYPLFVKHLESFNYVTLDASKKSNYGVLDPMIYLDRNNAKQVAQDMIDELSPLKNNFLLKGAVLSSIEQVLNQRDQHETVGLMNVIDLLRSHENKNVKEYGDFLYLTINDSILRLGFSYGENAGLSFQEKVTILEIQDLKLPKDGLDPSLYSDADRKSLCLMISLGRFCEMFGKRDISYKTAIYFTEAWVFNKSNSGRAIISAMARVGCSQMNQLVLDTQFIDDLGSDDEKGNFGVVFAFDEDSEREKILHHLGLEVNDKNLKEMKRMIKGQCWMRDPYGRFGKLNVHCPFEEMAAALKTTEKTSNSEAEEQLA</sequence>
<comment type="caution">
    <text evidence="1">The sequence shown here is derived from an EMBL/GenBank/DDBJ whole genome shotgun (WGS) entry which is preliminary data.</text>
</comment>
<dbReference type="RefSeq" id="WP_081183408.1">
    <property type="nucleotide sequence ID" value="NZ_MJEA01000004.1"/>
</dbReference>
<dbReference type="SUPFAM" id="SSF52540">
    <property type="entry name" value="P-loop containing nucleoside triphosphate hydrolases"/>
    <property type="match status" value="1"/>
</dbReference>